<dbReference type="STRING" id="61652.AXX16_0506"/>
<dbReference type="Gene3D" id="3.20.20.150">
    <property type="entry name" value="Divalent-metal-dependent TIM barrel enzymes"/>
    <property type="match status" value="1"/>
</dbReference>
<gene>
    <name evidence="1" type="ORF">NCTC9419_02536</name>
</gene>
<sequence length="81" mass="8948">MKREVIVVTGAYGTDTVQQRGGQAAMLPIIADAGADGVEIRRELFSPASWITCRSSRRRSHVSSCSRCIPLRNRFSPRASR</sequence>
<evidence type="ECO:0000313" key="1">
    <source>
        <dbReference type="EMBL" id="VEA71012.1"/>
    </source>
</evidence>
<organism evidence="1 2">
    <name type="scientific">Serratia rubidaea</name>
    <name type="common">Serratia marinorubra</name>
    <dbReference type="NCBI Taxonomy" id="61652"/>
    <lineage>
        <taxon>Bacteria</taxon>
        <taxon>Pseudomonadati</taxon>
        <taxon>Pseudomonadota</taxon>
        <taxon>Gammaproteobacteria</taxon>
        <taxon>Enterobacterales</taxon>
        <taxon>Yersiniaceae</taxon>
        <taxon>Serratia</taxon>
    </lineage>
</organism>
<dbReference type="AlphaFoldDB" id="A0A3S4FXD3"/>
<dbReference type="Proteomes" id="UP000271603">
    <property type="component" value="Chromosome"/>
</dbReference>
<reference evidence="1 2" key="1">
    <citation type="submission" date="2018-12" db="EMBL/GenBank/DDBJ databases">
        <authorList>
            <consortium name="Pathogen Informatics"/>
        </authorList>
    </citation>
    <scope>NUCLEOTIDE SEQUENCE [LARGE SCALE GENOMIC DNA]</scope>
    <source>
        <strain evidence="1 2">NCTC9419</strain>
    </source>
</reference>
<evidence type="ECO:0000313" key="2">
    <source>
        <dbReference type="Proteomes" id="UP000271603"/>
    </source>
</evidence>
<dbReference type="SUPFAM" id="SSF51658">
    <property type="entry name" value="Xylose isomerase-like"/>
    <property type="match status" value="1"/>
</dbReference>
<accession>A0A3S4FXD3</accession>
<protein>
    <recommendedName>
        <fullName evidence="3">Xylose isomerase-like TIM barrel</fullName>
    </recommendedName>
</protein>
<evidence type="ECO:0008006" key="3">
    <source>
        <dbReference type="Google" id="ProtNLM"/>
    </source>
</evidence>
<proteinExistence type="predicted"/>
<dbReference type="InterPro" id="IPR036237">
    <property type="entry name" value="Xyl_isomerase-like_sf"/>
</dbReference>
<name>A0A3S4FXD3_SERRU</name>
<dbReference type="EMBL" id="LR134155">
    <property type="protein sequence ID" value="VEA71012.1"/>
    <property type="molecule type" value="Genomic_DNA"/>
</dbReference>